<dbReference type="eggNOG" id="COG1261">
    <property type="taxonomic scope" value="Bacteria"/>
</dbReference>
<evidence type="ECO:0000259" key="5">
    <source>
        <dbReference type="SMART" id="SM00858"/>
    </source>
</evidence>
<keyword evidence="3 4" id="KW-0574">Periplasm</keyword>
<feature type="signal peptide" evidence="4">
    <location>
        <begin position="1"/>
        <end position="28"/>
    </location>
</feature>
<sequence>MKPNAVPAALALCLLLLAVATASLPARAQDAAATAVLAEQVRSLALKSSQPAAGLRVEVEAGALDPRLKLAPCQQIEPYLPTGFKPWGRTRVGLRCLQGEKKWNVYLPITVRVYGRALVAASALPAGTVLTAADLREAEIDLAADPAAALTDPQEAIGRSLLRMVSAGEDLRQNLLRARQWFAAGETVQLVAVGPGFSVQSEGQAITPGLDGSPVRVRTESGRIVTGLPVGERRVELRL</sequence>
<dbReference type="NCBIfam" id="TIGR03170">
    <property type="entry name" value="flgA_cterm"/>
    <property type="match status" value="1"/>
</dbReference>
<evidence type="ECO:0000313" key="7">
    <source>
        <dbReference type="Proteomes" id="UP000000366"/>
    </source>
</evidence>
<evidence type="ECO:0000256" key="3">
    <source>
        <dbReference type="ARBA" id="ARBA00022764"/>
    </source>
</evidence>
<proteinExistence type="inferred from homology"/>
<keyword evidence="4" id="KW-1005">Bacterial flagellum biogenesis</keyword>
<dbReference type="AlphaFoldDB" id="A2SKD8"/>
<gene>
    <name evidence="6" type="primary">flgA</name>
    <name evidence="6" type="ordered locus">Mpe_A3074</name>
</gene>
<dbReference type="CDD" id="cd11614">
    <property type="entry name" value="SAF_CpaB_FlgA_like"/>
    <property type="match status" value="1"/>
</dbReference>
<dbReference type="Pfam" id="PF13144">
    <property type="entry name" value="ChapFlgA"/>
    <property type="match status" value="1"/>
</dbReference>
<evidence type="ECO:0000313" key="6">
    <source>
        <dbReference type="EMBL" id="ABM96027.1"/>
    </source>
</evidence>
<dbReference type="SMART" id="SM00858">
    <property type="entry name" value="SAF"/>
    <property type="match status" value="1"/>
</dbReference>
<dbReference type="EMBL" id="CP000555">
    <property type="protein sequence ID" value="ABM96027.1"/>
    <property type="molecule type" value="Genomic_DNA"/>
</dbReference>
<dbReference type="InterPro" id="IPR013974">
    <property type="entry name" value="SAF"/>
</dbReference>
<dbReference type="Gene3D" id="2.30.30.760">
    <property type="match status" value="1"/>
</dbReference>
<comment type="similarity">
    <text evidence="4">Belongs to the FlgA family.</text>
</comment>
<feature type="chain" id="PRO_5005121129" description="Flagella basal body P-ring formation protein FlgA" evidence="4">
    <location>
        <begin position="29"/>
        <end position="239"/>
    </location>
</feature>
<feature type="domain" description="SAF" evidence="5">
    <location>
        <begin position="115"/>
        <end position="177"/>
    </location>
</feature>
<comment type="function">
    <text evidence="4">Involved in the assembly process of the P-ring formation. It may associate with FlgF on the rod constituting a structure essential for the P-ring assembly or may act as a modulator protein for the P-ring assembly.</text>
</comment>
<dbReference type="PANTHER" id="PTHR36307">
    <property type="entry name" value="FLAGELLA BASAL BODY P-RING FORMATION PROTEIN FLGA"/>
    <property type="match status" value="1"/>
</dbReference>
<dbReference type="InterPro" id="IPR039246">
    <property type="entry name" value="Flagellar_FlgA"/>
</dbReference>
<reference evidence="6 7" key="1">
    <citation type="journal article" date="2007" name="J. Bacteriol.">
        <title>Whole-genome analysis of the methyl tert-butyl ether-degrading beta-proteobacterium Methylibium petroleiphilum PM1.</title>
        <authorList>
            <person name="Kane S.R."/>
            <person name="Chakicherla A.Y."/>
            <person name="Chain P.S.G."/>
            <person name="Schmidt R."/>
            <person name="Shin M.W."/>
            <person name="Legler T.C."/>
            <person name="Scow K.M."/>
            <person name="Larimer F.W."/>
            <person name="Lucas S.M."/>
            <person name="Richardson P.M."/>
            <person name="Hristova K.R."/>
        </authorList>
    </citation>
    <scope>NUCLEOTIDE SEQUENCE [LARGE SCALE GENOMIC DNA]</scope>
    <source>
        <strain evidence="7">ATCC BAA-1232 / LMG 22953 / PM1</strain>
    </source>
</reference>
<keyword evidence="6" id="KW-0966">Cell projection</keyword>
<dbReference type="InterPro" id="IPR017585">
    <property type="entry name" value="SAF_FlgA"/>
</dbReference>
<dbReference type="GO" id="GO:0044780">
    <property type="term" value="P:bacterial-type flagellum assembly"/>
    <property type="evidence" value="ECO:0007669"/>
    <property type="project" value="InterPro"/>
</dbReference>
<evidence type="ECO:0000256" key="4">
    <source>
        <dbReference type="RuleBase" id="RU362063"/>
    </source>
</evidence>
<comment type="subcellular location">
    <subcellularLocation>
        <location evidence="1 4">Periplasm</location>
    </subcellularLocation>
</comment>
<keyword evidence="7" id="KW-1185">Reference proteome</keyword>
<evidence type="ECO:0000256" key="1">
    <source>
        <dbReference type="ARBA" id="ARBA00004418"/>
    </source>
</evidence>
<dbReference type="PANTHER" id="PTHR36307:SF1">
    <property type="entry name" value="FLAGELLA BASAL BODY P-RING FORMATION PROTEIN FLGA"/>
    <property type="match status" value="1"/>
</dbReference>
<dbReference type="STRING" id="420662.Mpe_A3074"/>
<dbReference type="RefSeq" id="WP_011830650.1">
    <property type="nucleotide sequence ID" value="NC_008825.1"/>
</dbReference>
<dbReference type="Pfam" id="PF17656">
    <property type="entry name" value="ChapFlgA_N"/>
    <property type="match status" value="1"/>
</dbReference>
<organism evidence="6 7">
    <name type="scientific">Methylibium petroleiphilum (strain ATCC BAA-1232 / LMG 22953 / PM1)</name>
    <dbReference type="NCBI Taxonomy" id="420662"/>
    <lineage>
        <taxon>Bacteria</taxon>
        <taxon>Pseudomonadati</taxon>
        <taxon>Pseudomonadota</taxon>
        <taxon>Betaproteobacteria</taxon>
        <taxon>Burkholderiales</taxon>
        <taxon>Sphaerotilaceae</taxon>
        <taxon>Methylibium</taxon>
    </lineage>
</organism>
<accession>A2SKD8</accession>
<dbReference type="Proteomes" id="UP000000366">
    <property type="component" value="Chromosome"/>
</dbReference>
<keyword evidence="2 4" id="KW-0732">Signal</keyword>
<keyword evidence="6" id="KW-0282">Flagellum</keyword>
<keyword evidence="6" id="KW-0969">Cilium</keyword>
<name>A2SKD8_METPP</name>
<dbReference type="Gene3D" id="3.90.1210.10">
    <property type="entry name" value="Antifreeze-like/N-acetylneuraminic acid synthase C-terminal domain"/>
    <property type="match status" value="1"/>
</dbReference>
<evidence type="ECO:0000256" key="2">
    <source>
        <dbReference type="ARBA" id="ARBA00022729"/>
    </source>
</evidence>
<protein>
    <recommendedName>
        <fullName evidence="4">Flagella basal body P-ring formation protein FlgA</fullName>
    </recommendedName>
</protein>
<dbReference type="GO" id="GO:0042597">
    <property type="term" value="C:periplasmic space"/>
    <property type="evidence" value="ECO:0007669"/>
    <property type="project" value="UniProtKB-SubCell"/>
</dbReference>
<dbReference type="InterPro" id="IPR041231">
    <property type="entry name" value="FlgA_N"/>
</dbReference>
<dbReference type="KEGG" id="mpt:Mpe_A3074"/>
<dbReference type="HOGENOM" id="CLU_070510_2_1_4"/>